<evidence type="ECO:0000259" key="2">
    <source>
        <dbReference type="Pfam" id="PF01458"/>
    </source>
</evidence>
<dbReference type="Pfam" id="PF01458">
    <property type="entry name" value="SUFBD_core"/>
    <property type="match status" value="1"/>
</dbReference>
<dbReference type="NCBIfam" id="TIGR01980">
    <property type="entry name" value="sufB"/>
    <property type="match status" value="1"/>
</dbReference>
<dbReference type="InterPro" id="IPR055346">
    <property type="entry name" value="Fe-S_cluster_assembly_SufBD"/>
</dbReference>
<dbReference type="InterPro" id="IPR000825">
    <property type="entry name" value="SUF_FeS_clus_asmbl_SufBD_core"/>
</dbReference>
<evidence type="ECO:0000256" key="1">
    <source>
        <dbReference type="ARBA" id="ARBA00043967"/>
    </source>
</evidence>
<gene>
    <name evidence="4" type="primary">sufB</name>
    <name evidence="4" type="ORF">KC678_00140</name>
</gene>
<organism evidence="4 5">
    <name type="scientific">Candidatus Dojkabacteria bacterium</name>
    <dbReference type="NCBI Taxonomy" id="2099670"/>
    <lineage>
        <taxon>Bacteria</taxon>
        <taxon>Candidatus Dojkabacteria</taxon>
    </lineage>
</organism>
<dbReference type="Proteomes" id="UP000775877">
    <property type="component" value="Unassembled WGS sequence"/>
</dbReference>
<feature type="domain" description="SUF system FeS cluster assembly SufBD core" evidence="2">
    <location>
        <begin position="178"/>
        <end position="411"/>
    </location>
</feature>
<dbReference type="InterPro" id="IPR045595">
    <property type="entry name" value="SufBD_N"/>
</dbReference>
<evidence type="ECO:0000259" key="3">
    <source>
        <dbReference type="Pfam" id="PF19295"/>
    </source>
</evidence>
<evidence type="ECO:0000313" key="5">
    <source>
        <dbReference type="Proteomes" id="UP000775877"/>
    </source>
</evidence>
<sequence length="440" mass="49554">MKGLSKKVVEEISKSKNEPDWMLETRFKAFEHYKNSVVPDWGVDLSSLKDSEIDFFIPNKKIKARSWDEVPVEMKQVYEDLRIPESERKFLAGVETQFDSNVVYGRIKKKWEDQGVIFTNTEEGLQKHPDLFKKWFGRVIPYSDNKYAALNTACWSGGSFVYIPKGVKVEVPLQAYFYIKTKSMGQFERTMIIADEGAEVHYVEGCSAPIYNSNSLHTGVIELIAMENAKIRYTTVQNWSQNIFNLVTQRGLAFRNARIEWVDCNIGSKSTMKYPSVILNGDNSSGEVLSISVADKGQWQDTGGKMTHVGKNTSSTITTKSICKNGGRTSYRGLIKIPKGAKNAKSKVVCDALILDNKSQTDTYPTNDISENSAYIEHEASVSKISEKQLFYSTSKGLTEEQARGLLVAGFLEPVTKELPMEYAMEMNELIRMSMEGSVG</sequence>
<comment type="caution">
    <text evidence="4">The sequence shown here is derived from an EMBL/GenBank/DDBJ whole genome shotgun (WGS) entry which is preliminary data.</text>
</comment>
<dbReference type="AlphaFoldDB" id="A0A955L104"/>
<dbReference type="Pfam" id="PF19295">
    <property type="entry name" value="SufBD_N"/>
    <property type="match status" value="1"/>
</dbReference>
<feature type="domain" description="SUF system FeS cluster assembly SufBD N-terminal" evidence="3">
    <location>
        <begin position="17"/>
        <end position="174"/>
    </location>
</feature>
<dbReference type="PANTHER" id="PTHR30508">
    <property type="entry name" value="FES CLUSTER ASSEMBLY PROTEIN SUF"/>
    <property type="match status" value="1"/>
</dbReference>
<dbReference type="EMBL" id="JAGQLJ010000002">
    <property type="protein sequence ID" value="MCA9380658.1"/>
    <property type="molecule type" value="Genomic_DNA"/>
</dbReference>
<proteinExistence type="inferred from homology"/>
<dbReference type="GO" id="GO:0016226">
    <property type="term" value="P:iron-sulfur cluster assembly"/>
    <property type="evidence" value="ECO:0007669"/>
    <property type="project" value="InterPro"/>
</dbReference>
<reference evidence="4" key="1">
    <citation type="submission" date="2020-04" db="EMBL/GenBank/DDBJ databases">
        <authorList>
            <person name="Zhang T."/>
        </authorList>
    </citation>
    <scope>NUCLEOTIDE SEQUENCE</scope>
    <source>
        <strain evidence="4">HKST-UBA13</strain>
    </source>
</reference>
<reference evidence="4" key="2">
    <citation type="journal article" date="2021" name="Microbiome">
        <title>Successional dynamics and alternative stable states in a saline activated sludge microbial community over 9 years.</title>
        <authorList>
            <person name="Wang Y."/>
            <person name="Ye J."/>
            <person name="Ju F."/>
            <person name="Liu L."/>
            <person name="Boyd J.A."/>
            <person name="Deng Y."/>
            <person name="Parks D.H."/>
            <person name="Jiang X."/>
            <person name="Yin X."/>
            <person name="Woodcroft B.J."/>
            <person name="Tyson G.W."/>
            <person name="Hugenholtz P."/>
            <person name="Polz M.F."/>
            <person name="Zhang T."/>
        </authorList>
    </citation>
    <scope>NUCLEOTIDE SEQUENCE</scope>
    <source>
        <strain evidence="4">HKST-UBA13</strain>
    </source>
</reference>
<name>A0A955L104_9BACT</name>
<comment type="similarity">
    <text evidence="1">Belongs to the iron-sulfur cluster assembly SufBD family.</text>
</comment>
<evidence type="ECO:0000313" key="4">
    <source>
        <dbReference type="EMBL" id="MCA9380658.1"/>
    </source>
</evidence>
<protein>
    <submittedName>
        <fullName evidence="4">Fe-S cluster assembly protein SufB</fullName>
    </submittedName>
</protein>
<accession>A0A955L104</accession>
<dbReference type="InterPro" id="IPR037284">
    <property type="entry name" value="SUF_FeS_clus_asmbl_SufBD_sf"/>
</dbReference>
<dbReference type="PANTHER" id="PTHR30508:SF1">
    <property type="entry name" value="UPF0051 PROTEIN ABCI8, CHLOROPLASTIC-RELATED"/>
    <property type="match status" value="1"/>
</dbReference>
<dbReference type="SUPFAM" id="SSF101960">
    <property type="entry name" value="Stabilizer of iron transporter SufD"/>
    <property type="match status" value="1"/>
</dbReference>
<dbReference type="InterPro" id="IPR010231">
    <property type="entry name" value="SUF_FeS_clus_asmbl_SufB"/>
</dbReference>